<feature type="compositionally biased region" description="Polar residues" evidence="1">
    <location>
        <begin position="255"/>
        <end position="264"/>
    </location>
</feature>
<organism evidence="2 3">
    <name type="scientific">Alternaria panax</name>
    <dbReference type="NCBI Taxonomy" id="48097"/>
    <lineage>
        <taxon>Eukaryota</taxon>
        <taxon>Fungi</taxon>
        <taxon>Dikarya</taxon>
        <taxon>Ascomycota</taxon>
        <taxon>Pezizomycotina</taxon>
        <taxon>Dothideomycetes</taxon>
        <taxon>Pleosporomycetidae</taxon>
        <taxon>Pleosporales</taxon>
        <taxon>Pleosporineae</taxon>
        <taxon>Pleosporaceae</taxon>
        <taxon>Alternaria</taxon>
        <taxon>Alternaria sect. Panax</taxon>
    </lineage>
</organism>
<comment type="caution">
    <text evidence="2">The sequence shown here is derived from an EMBL/GenBank/DDBJ whole genome shotgun (WGS) entry which is preliminary data.</text>
</comment>
<name>A0AAD4NVL4_9PLEO</name>
<accession>A0AAD4NVL4</accession>
<feature type="compositionally biased region" description="Acidic residues" evidence="1">
    <location>
        <begin position="329"/>
        <end position="341"/>
    </location>
</feature>
<feature type="region of interest" description="Disordered" evidence="1">
    <location>
        <begin position="255"/>
        <end position="279"/>
    </location>
</feature>
<gene>
    <name evidence="2" type="ORF">G6011_00280</name>
</gene>
<keyword evidence="3" id="KW-1185">Reference proteome</keyword>
<evidence type="ECO:0000256" key="1">
    <source>
        <dbReference type="SAM" id="MobiDB-lite"/>
    </source>
</evidence>
<evidence type="ECO:0000313" key="2">
    <source>
        <dbReference type="EMBL" id="KAG9195160.1"/>
    </source>
</evidence>
<evidence type="ECO:0000313" key="3">
    <source>
        <dbReference type="Proteomes" id="UP001199106"/>
    </source>
</evidence>
<feature type="compositionally biased region" description="Basic and acidic residues" evidence="1">
    <location>
        <begin position="265"/>
        <end position="278"/>
    </location>
</feature>
<sequence>MASIAKNNAFGMNSPSWNLPFPDGNLTAAEILAYLPHWLKSIDVVDRFVLHGAKAGHLAAMINEFRHQPLGQEFKPNSAMVMVKYAMRRAGYKDWTFGSHLEYEREIPRSEDDLSVTGFRTPNRTHPKVVTTATPKKVKVNEDCEPMDFKILALHVKEHPSGDDALDLTRCVKYAIEHEEKVWLFPTDFQRLIAHLGGPIAVTRVHHDSQVFARHNDYVFSPIRFTPGRVRTPNSKIRTPRSSKKTFLGDIDSVTMSKSATSQKRTVEDPGKVSDGNKRRSGRLVGKLINFAEEPEVDAADIDYFDSPYSTPAKKRKLSRPLPTTSSSADDDEFVEGESEPDDDIFEEHASDAEEAASPVRTSRGRLAARKAKFSIKAAFVPERRALKLKVPCIGPSPRKDPPKQDVPSYMNTDFAPDVMDAAREYLSREPIHLTPPVLAEDRLRIDDYSIYLYSSPPHTSMETMYASAYDYARFNGPRHHAPFRELHLLSDPHPQDTSDWAENIRWAKQQFIMFGSLWTEYDYFLECITAHRHEIGWVSEEVIREGM</sequence>
<feature type="region of interest" description="Disordered" evidence="1">
    <location>
        <begin position="310"/>
        <end position="341"/>
    </location>
</feature>
<proteinExistence type="predicted"/>
<dbReference type="AlphaFoldDB" id="A0AAD4NVL4"/>
<dbReference type="Proteomes" id="UP001199106">
    <property type="component" value="Unassembled WGS sequence"/>
</dbReference>
<reference evidence="2" key="1">
    <citation type="submission" date="2021-07" db="EMBL/GenBank/DDBJ databases">
        <title>Genome Resource of American Ginseng Black Spot Pathogen Alternaria panax.</title>
        <authorList>
            <person name="Qiu C."/>
            <person name="Wang W."/>
            <person name="Liu Z."/>
        </authorList>
    </citation>
    <scope>NUCLEOTIDE SEQUENCE</scope>
    <source>
        <strain evidence="2">BNCC115425</strain>
    </source>
</reference>
<dbReference type="EMBL" id="JAANER010000001">
    <property type="protein sequence ID" value="KAG9195160.1"/>
    <property type="molecule type" value="Genomic_DNA"/>
</dbReference>
<protein>
    <submittedName>
        <fullName evidence="2">Uncharacterized protein</fullName>
    </submittedName>
</protein>